<keyword evidence="3" id="KW-1185">Reference proteome</keyword>
<evidence type="ECO:0000313" key="2">
    <source>
        <dbReference type="EnsemblMetazoa" id="CapteP199562"/>
    </source>
</evidence>
<organism evidence="1">
    <name type="scientific">Capitella teleta</name>
    <name type="common">Polychaete worm</name>
    <dbReference type="NCBI Taxonomy" id="283909"/>
    <lineage>
        <taxon>Eukaryota</taxon>
        <taxon>Metazoa</taxon>
        <taxon>Spiralia</taxon>
        <taxon>Lophotrochozoa</taxon>
        <taxon>Annelida</taxon>
        <taxon>Polychaeta</taxon>
        <taxon>Sedentaria</taxon>
        <taxon>Scolecida</taxon>
        <taxon>Capitellidae</taxon>
        <taxon>Capitella</taxon>
    </lineage>
</organism>
<accession>R7UD69</accession>
<reference evidence="1 3" key="2">
    <citation type="journal article" date="2013" name="Nature">
        <title>Insights into bilaterian evolution from three spiralian genomes.</title>
        <authorList>
            <person name="Simakov O."/>
            <person name="Marletaz F."/>
            <person name="Cho S.J."/>
            <person name="Edsinger-Gonzales E."/>
            <person name="Havlak P."/>
            <person name="Hellsten U."/>
            <person name="Kuo D.H."/>
            <person name="Larsson T."/>
            <person name="Lv J."/>
            <person name="Arendt D."/>
            <person name="Savage R."/>
            <person name="Osoegawa K."/>
            <person name="de Jong P."/>
            <person name="Grimwood J."/>
            <person name="Chapman J.A."/>
            <person name="Shapiro H."/>
            <person name="Aerts A."/>
            <person name="Otillar R.P."/>
            <person name="Terry A.Y."/>
            <person name="Boore J.L."/>
            <person name="Grigoriev I.V."/>
            <person name="Lindberg D.R."/>
            <person name="Seaver E.C."/>
            <person name="Weisblat D.A."/>
            <person name="Putnam N.H."/>
            <person name="Rokhsar D.S."/>
        </authorList>
    </citation>
    <scope>NUCLEOTIDE SEQUENCE</scope>
    <source>
        <strain evidence="1 3">I ESC-2004</strain>
    </source>
</reference>
<protein>
    <submittedName>
        <fullName evidence="1 2">Uncharacterized protein</fullName>
    </submittedName>
</protein>
<dbReference type="EnsemblMetazoa" id="CapteT199562">
    <property type="protein sequence ID" value="CapteP199562"/>
    <property type="gene ID" value="CapteG199562"/>
</dbReference>
<dbReference type="HOGENOM" id="CLU_1645329_0_0_1"/>
<dbReference type="EMBL" id="KB302640">
    <property type="protein sequence ID" value="ELU04041.1"/>
    <property type="molecule type" value="Genomic_DNA"/>
</dbReference>
<sequence length="161" mass="18533">MAITDQADDSMDELSKNTEGMTFLFDPDSKMSYFSAFSKIGKSVEDSCYKEETTTVADKTAKVEYGKPSTEYFVLDATLGRDLLIIFEFQDKDFELKVSSPSGEIFNRRTADEFWCNEPFKTCQFLKALAEMWSHLTLLYFGPRRVATKHDYHNANTKTLY</sequence>
<dbReference type="Proteomes" id="UP000014760">
    <property type="component" value="Unassembled WGS sequence"/>
</dbReference>
<dbReference type="AlphaFoldDB" id="R7UD69"/>
<name>R7UD69_CAPTE</name>
<gene>
    <name evidence="1" type="ORF">CAPTEDRAFT_199562</name>
</gene>
<evidence type="ECO:0000313" key="1">
    <source>
        <dbReference type="EMBL" id="ELU04041.1"/>
    </source>
</evidence>
<evidence type="ECO:0000313" key="3">
    <source>
        <dbReference type="Proteomes" id="UP000014760"/>
    </source>
</evidence>
<reference evidence="2" key="3">
    <citation type="submission" date="2015-06" db="UniProtKB">
        <authorList>
            <consortium name="EnsemblMetazoa"/>
        </authorList>
    </citation>
    <scope>IDENTIFICATION</scope>
</reference>
<dbReference type="EMBL" id="AMQN01045049">
    <property type="status" value="NOT_ANNOTATED_CDS"/>
    <property type="molecule type" value="Genomic_DNA"/>
</dbReference>
<reference evidence="3" key="1">
    <citation type="submission" date="2012-12" db="EMBL/GenBank/DDBJ databases">
        <authorList>
            <person name="Hellsten U."/>
            <person name="Grimwood J."/>
            <person name="Chapman J.A."/>
            <person name="Shapiro H."/>
            <person name="Aerts A."/>
            <person name="Otillar R.P."/>
            <person name="Terry A.Y."/>
            <person name="Boore J.L."/>
            <person name="Simakov O."/>
            <person name="Marletaz F."/>
            <person name="Cho S.-J."/>
            <person name="Edsinger-Gonzales E."/>
            <person name="Havlak P."/>
            <person name="Kuo D.-H."/>
            <person name="Larsson T."/>
            <person name="Lv J."/>
            <person name="Arendt D."/>
            <person name="Savage R."/>
            <person name="Osoegawa K."/>
            <person name="de Jong P."/>
            <person name="Lindberg D.R."/>
            <person name="Seaver E.C."/>
            <person name="Weisblat D.A."/>
            <person name="Putnam N.H."/>
            <person name="Grigoriev I.V."/>
            <person name="Rokhsar D.S."/>
        </authorList>
    </citation>
    <scope>NUCLEOTIDE SEQUENCE</scope>
    <source>
        <strain evidence="3">I ESC-2004</strain>
    </source>
</reference>
<proteinExistence type="predicted"/>
<dbReference type="OrthoDB" id="10021899at2759"/>